<dbReference type="RefSeq" id="WP_256537265.1">
    <property type="nucleotide sequence ID" value="NZ_JANHOH010000001.1"/>
</dbReference>
<organism evidence="3 4">
    <name type="scientific">Mucilaginibacter aquariorum</name>
    <dbReference type="NCBI Taxonomy" id="2967225"/>
    <lineage>
        <taxon>Bacteria</taxon>
        <taxon>Pseudomonadati</taxon>
        <taxon>Bacteroidota</taxon>
        <taxon>Sphingobacteriia</taxon>
        <taxon>Sphingobacteriales</taxon>
        <taxon>Sphingobacteriaceae</taxon>
        <taxon>Mucilaginibacter</taxon>
    </lineage>
</organism>
<dbReference type="EMBL" id="JANHOH010000001">
    <property type="protein sequence ID" value="MCQ6957055.1"/>
    <property type="molecule type" value="Genomic_DNA"/>
</dbReference>
<dbReference type="PANTHER" id="PTHR42852">
    <property type="entry name" value="THIOL:DISULFIDE INTERCHANGE PROTEIN DSBE"/>
    <property type="match status" value="1"/>
</dbReference>
<name>A0ABT1SXI0_9SPHI</name>
<dbReference type="Proteomes" id="UP001204376">
    <property type="component" value="Unassembled WGS sequence"/>
</dbReference>
<evidence type="ECO:0000313" key="3">
    <source>
        <dbReference type="EMBL" id="MCQ6957055.1"/>
    </source>
</evidence>
<keyword evidence="1" id="KW-0732">Signal</keyword>
<dbReference type="InterPro" id="IPR036249">
    <property type="entry name" value="Thioredoxin-like_sf"/>
</dbReference>
<evidence type="ECO:0000256" key="1">
    <source>
        <dbReference type="SAM" id="SignalP"/>
    </source>
</evidence>
<evidence type="ECO:0000259" key="2">
    <source>
        <dbReference type="PROSITE" id="PS51352"/>
    </source>
</evidence>
<gene>
    <name evidence="3" type="ORF">NPE20_03765</name>
</gene>
<dbReference type="PROSITE" id="PS51352">
    <property type="entry name" value="THIOREDOXIN_2"/>
    <property type="match status" value="1"/>
</dbReference>
<feature type="signal peptide" evidence="1">
    <location>
        <begin position="1"/>
        <end position="21"/>
    </location>
</feature>
<dbReference type="Gene3D" id="3.40.30.10">
    <property type="entry name" value="Glutaredoxin"/>
    <property type="match status" value="1"/>
</dbReference>
<comment type="caution">
    <text evidence="3">The sequence shown here is derived from an EMBL/GenBank/DDBJ whole genome shotgun (WGS) entry which is preliminary data.</text>
</comment>
<feature type="chain" id="PRO_5045840211" evidence="1">
    <location>
        <begin position="22"/>
        <end position="384"/>
    </location>
</feature>
<accession>A0ABT1SXI0</accession>
<dbReference type="InterPro" id="IPR050553">
    <property type="entry name" value="Thioredoxin_ResA/DsbE_sf"/>
</dbReference>
<protein>
    <submittedName>
        <fullName evidence="3">TlpA family protein disulfide reductase</fullName>
    </submittedName>
</protein>
<dbReference type="CDD" id="cd02966">
    <property type="entry name" value="TlpA_like_family"/>
    <property type="match status" value="1"/>
</dbReference>
<evidence type="ECO:0000313" key="4">
    <source>
        <dbReference type="Proteomes" id="UP001204376"/>
    </source>
</evidence>
<proteinExistence type="predicted"/>
<dbReference type="PANTHER" id="PTHR42852:SF13">
    <property type="entry name" value="PROTEIN DIPZ"/>
    <property type="match status" value="1"/>
</dbReference>
<dbReference type="SUPFAM" id="SSF52833">
    <property type="entry name" value="Thioredoxin-like"/>
    <property type="match status" value="1"/>
</dbReference>
<dbReference type="InterPro" id="IPR000866">
    <property type="entry name" value="AhpC/TSA"/>
</dbReference>
<sequence>MTKKFISFCITCLFISTQTIAQISILKKAVQKINQYQNISYSQIDRQKSPFSGDWITLNVKTSVSNAIGNTKSELYYMQEGRGYNYIFNGSTRIDLDLNRKTYELKGEPGDEPYKTPFYWAKFIQTKLTTSPEKIRLMPDTIINHESCFHVKIVMIDSASSREIHDLCLNKTSYLPVYVKQYLQGKFGKGDMTSDNIALMINESSYTNYNLNARHFENIMGLSIPADFQPEKKVSMITVGNRAPNWELPDLQGNIVSNSQLKGKVTLIDFSFNACAACMLSIPTLNKLHEKYRGSNVSIVTINTSDPKPSVIAFAKKNKINYSILLNGSKVAKSFQISAYPSFYLIDKNGMVAATFEGYSNELENELIEKIDNLKQDIQQHEPE</sequence>
<reference evidence="3 4" key="1">
    <citation type="submission" date="2022-07" db="EMBL/GenBank/DDBJ databases">
        <title>Mucilaginibacter sp. JC4.</title>
        <authorList>
            <person name="Le V."/>
            <person name="Ko S.-R."/>
            <person name="Ahn C.-Y."/>
            <person name="Oh H.-M."/>
        </authorList>
    </citation>
    <scope>NUCLEOTIDE SEQUENCE [LARGE SCALE GENOMIC DNA]</scope>
    <source>
        <strain evidence="3 4">JC4</strain>
    </source>
</reference>
<keyword evidence="4" id="KW-1185">Reference proteome</keyword>
<dbReference type="Pfam" id="PF00578">
    <property type="entry name" value="AhpC-TSA"/>
    <property type="match status" value="1"/>
</dbReference>
<dbReference type="InterPro" id="IPR013766">
    <property type="entry name" value="Thioredoxin_domain"/>
</dbReference>
<feature type="domain" description="Thioredoxin" evidence="2">
    <location>
        <begin position="237"/>
        <end position="376"/>
    </location>
</feature>